<evidence type="ECO:0000313" key="1">
    <source>
        <dbReference type="EMBL" id="KAJ0075732.1"/>
    </source>
</evidence>
<evidence type="ECO:0000313" key="2">
    <source>
        <dbReference type="Proteomes" id="UP001164250"/>
    </source>
</evidence>
<reference evidence="2" key="1">
    <citation type="journal article" date="2023" name="G3 (Bethesda)">
        <title>Genome assembly and association tests identify interacting loci associated with vigor, precocity, and sex in interspecific pistachio rootstocks.</title>
        <authorList>
            <person name="Palmer W."/>
            <person name="Jacygrad E."/>
            <person name="Sagayaradj S."/>
            <person name="Cavanaugh K."/>
            <person name="Han R."/>
            <person name="Bertier L."/>
            <person name="Beede B."/>
            <person name="Kafkas S."/>
            <person name="Golino D."/>
            <person name="Preece J."/>
            <person name="Michelmore R."/>
        </authorList>
    </citation>
    <scope>NUCLEOTIDE SEQUENCE [LARGE SCALE GENOMIC DNA]</scope>
</reference>
<gene>
    <name evidence="1" type="ORF">Patl1_34108</name>
</gene>
<dbReference type="EMBL" id="CM047910">
    <property type="protein sequence ID" value="KAJ0075732.1"/>
    <property type="molecule type" value="Genomic_DNA"/>
</dbReference>
<proteinExistence type="predicted"/>
<dbReference type="Proteomes" id="UP001164250">
    <property type="component" value="Chromosome 15"/>
</dbReference>
<accession>A0ACC0ZSK6</accession>
<organism evidence="1 2">
    <name type="scientific">Pistacia atlantica</name>
    <dbReference type="NCBI Taxonomy" id="434234"/>
    <lineage>
        <taxon>Eukaryota</taxon>
        <taxon>Viridiplantae</taxon>
        <taxon>Streptophyta</taxon>
        <taxon>Embryophyta</taxon>
        <taxon>Tracheophyta</taxon>
        <taxon>Spermatophyta</taxon>
        <taxon>Magnoliopsida</taxon>
        <taxon>eudicotyledons</taxon>
        <taxon>Gunneridae</taxon>
        <taxon>Pentapetalae</taxon>
        <taxon>rosids</taxon>
        <taxon>malvids</taxon>
        <taxon>Sapindales</taxon>
        <taxon>Anacardiaceae</taxon>
        <taxon>Pistacia</taxon>
    </lineage>
</organism>
<comment type="caution">
    <text evidence="1">The sequence shown here is derived from an EMBL/GenBank/DDBJ whole genome shotgun (WGS) entry which is preliminary data.</text>
</comment>
<keyword evidence="2" id="KW-1185">Reference proteome</keyword>
<sequence>MERSKVGGVLMICLVMGVLVGDSAGQSIQAFTQCFAVCFVSCVLTPGNDVPTCATKCITSCLFPGPSKSLKLKDPQYFCKLGCATSLCTNFSTKDDPAKEKVGSCVSSCSNTCIKKY</sequence>
<protein>
    <submittedName>
        <fullName evidence="1">Uncharacterized protein</fullName>
    </submittedName>
</protein>
<name>A0ACC0ZSK6_9ROSI</name>